<sequence length="112" mass="12282">MTTSQRVRFWLYLSLSIIGLVTAWTFNALAVAGNADYVGAWFGSAVDWVLGADLAVVAIAVVIFMFAEGSRLGMKHVWIYVVLAGVTAMAFTLPLFLAMRERHLALSISLDR</sequence>
<accession>A0A6J7FW45</accession>
<proteinExistence type="predicted"/>
<feature type="transmembrane region" description="Helical" evidence="1">
    <location>
        <begin position="9"/>
        <end position="33"/>
    </location>
</feature>
<dbReference type="Pfam" id="PF11196">
    <property type="entry name" value="DUF2834"/>
    <property type="match status" value="1"/>
</dbReference>
<feature type="transmembrane region" description="Helical" evidence="1">
    <location>
        <begin position="45"/>
        <end position="66"/>
    </location>
</feature>
<dbReference type="AlphaFoldDB" id="A0A6J7FW45"/>
<dbReference type="InterPro" id="IPR021362">
    <property type="entry name" value="DUF2834"/>
</dbReference>
<evidence type="ECO:0000313" key="2">
    <source>
        <dbReference type="EMBL" id="CAB4899526.1"/>
    </source>
</evidence>
<protein>
    <submittedName>
        <fullName evidence="2">Unannotated protein</fullName>
    </submittedName>
</protein>
<name>A0A6J7FW45_9ZZZZ</name>
<dbReference type="EMBL" id="CAFBMB010000055">
    <property type="protein sequence ID" value="CAB4899526.1"/>
    <property type="molecule type" value="Genomic_DNA"/>
</dbReference>
<gene>
    <name evidence="2" type="ORF">UFOPK3516_00865</name>
</gene>
<feature type="transmembrane region" description="Helical" evidence="1">
    <location>
        <begin position="78"/>
        <end position="99"/>
    </location>
</feature>
<evidence type="ECO:0000256" key="1">
    <source>
        <dbReference type="SAM" id="Phobius"/>
    </source>
</evidence>
<keyword evidence="1" id="KW-0472">Membrane</keyword>
<keyword evidence="1" id="KW-1133">Transmembrane helix</keyword>
<organism evidence="2">
    <name type="scientific">freshwater metagenome</name>
    <dbReference type="NCBI Taxonomy" id="449393"/>
    <lineage>
        <taxon>unclassified sequences</taxon>
        <taxon>metagenomes</taxon>
        <taxon>ecological metagenomes</taxon>
    </lineage>
</organism>
<keyword evidence="1" id="KW-0812">Transmembrane</keyword>
<reference evidence="2" key="1">
    <citation type="submission" date="2020-05" db="EMBL/GenBank/DDBJ databases">
        <authorList>
            <person name="Chiriac C."/>
            <person name="Salcher M."/>
            <person name="Ghai R."/>
            <person name="Kavagutti S V."/>
        </authorList>
    </citation>
    <scope>NUCLEOTIDE SEQUENCE</scope>
</reference>